<dbReference type="PANTHER" id="PTHR11461:SF278">
    <property type="entry name" value="SERINE PROTEASE INHIBITOR 88EA"/>
    <property type="match status" value="1"/>
</dbReference>
<dbReference type="SMART" id="SM00093">
    <property type="entry name" value="SERPIN"/>
    <property type="match status" value="1"/>
</dbReference>
<protein>
    <submittedName>
        <fullName evidence="7">Serine protease inhibitor 88Ea-like isoform X1</fullName>
    </submittedName>
</protein>
<accession>A0A6J3KDH8</accession>
<dbReference type="GeneID" id="117233673"/>
<sequence length="450" mass="50250">MLVRNLQAMSVLPVLLLVTYVSAQCLTGNDSPPTMSVGSKKGVINSRFEFALDTLKKMSLIESRDNIFYSPHSLHQALTLAYFGARGTTEDSLKKALHLPNDLSKVDVQRYYAYENSLKNQGDQENSSRGYEYNSANRLWISSTRKVRDCMLDLFGDQLEKTDFHTNPNAVRDHINQWVSNMTKGHIRDLLPVNSIGVDTDLVLANAVYFKGLWESRFNPTNSKKDIFYISNSQHSMTTFMKQSGHFNHLVSEVLGAHVLELPYKGNEISMFVLLPPSVSVAKSTADVEQNGERDSVRQLIERISTELGSTELRDLLDSGIPPQQVDVILPRFEVEKDLPISTLLHAIGAGELVMPNAADLRGFVKDGENPLHLGDAVHRARIEVTEEGTTAAAATALYTFRSGRPLQPAIFNANHPFLYFIYEKPTRTILFSGIYRTPNTPQNTAETSA</sequence>
<dbReference type="Gene3D" id="3.30.497.10">
    <property type="entry name" value="Antithrombin, subunit I, domain 2"/>
    <property type="match status" value="1"/>
</dbReference>
<evidence type="ECO:0000313" key="7">
    <source>
        <dbReference type="RefSeq" id="XP_033350064.1"/>
    </source>
</evidence>
<evidence type="ECO:0000256" key="2">
    <source>
        <dbReference type="ARBA" id="ARBA00022900"/>
    </source>
</evidence>
<dbReference type="Proteomes" id="UP000504631">
    <property type="component" value="Unplaced"/>
</dbReference>
<dbReference type="CDD" id="cd19594">
    <property type="entry name" value="serpin_crustaceans_chelicerates_insects"/>
    <property type="match status" value="1"/>
</dbReference>
<keyword evidence="4" id="KW-0732">Signal</keyword>
<dbReference type="GO" id="GO:0005615">
    <property type="term" value="C:extracellular space"/>
    <property type="evidence" value="ECO:0007669"/>
    <property type="project" value="InterPro"/>
</dbReference>
<keyword evidence="6" id="KW-1185">Reference proteome</keyword>
<dbReference type="Pfam" id="PF00079">
    <property type="entry name" value="Serpin"/>
    <property type="match status" value="1"/>
</dbReference>
<dbReference type="InterPro" id="IPR042185">
    <property type="entry name" value="Serpin_sf_2"/>
</dbReference>
<keyword evidence="1 7" id="KW-0646">Protease inhibitor</keyword>
<evidence type="ECO:0000313" key="6">
    <source>
        <dbReference type="Proteomes" id="UP000504631"/>
    </source>
</evidence>
<dbReference type="KEGG" id="bvk:117233673"/>
<dbReference type="RefSeq" id="XP_033350064.1">
    <property type="nucleotide sequence ID" value="XM_033494173.1"/>
</dbReference>
<name>A0A6J3KDH8_9HYME</name>
<dbReference type="InterPro" id="IPR042178">
    <property type="entry name" value="Serpin_sf_1"/>
</dbReference>
<dbReference type="InterPro" id="IPR036186">
    <property type="entry name" value="Serpin_sf"/>
</dbReference>
<dbReference type="SUPFAM" id="SSF56574">
    <property type="entry name" value="Serpins"/>
    <property type="match status" value="1"/>
</dbReference>
<keyword evidence="2 7" id="KW-0722">Serine protease inhibitor</keyword>
<reference evidence="7" key="1">
    <citation type="submission" date="2025-08" db="UniProtKB">
        <authorList>
            <consortium name="RefSeq"/>
        </authorList>
    </citation>
    <scope>IDENTIFICATION</scope>
    <source>
        <tissue evidence="7">Muscle</tissue>
    </source>
</reference>
<evidence type="ECO:0000256" key="1">
    <source>
        <dbReference type="ARBA" id="ARBA00022690"/>
    </source>
</evidence>
<feature type="signal peptide" evidence="4">
    <location>
        <begin position="1"/>
        <end position="23"/>
    </location>
</feature>
<dbReference type="InterPro" id="IPR000215">
    <property type="entry name" value="Serpin_fam"/>
</dbReference>
<dbReference type="GO" id="GO:0004867">
    <property type="term" value="F:serine-type endopeptidase inhibitor activity"/>
    <property type="evidence" value="ECO:0007669"/>
    <property type="project" value="UniProtKB-KW"/>
</dbReference>
<dbReference type="PROSITE" id="PS00284">
    <property type="entry name" value="SERPIN"/>
    <property type="match status" value="1"/>
</dbReference>
<dbReference type="InterPro" id="IPR023796">
    <property type="entry name" value="Serpin_dom"/>
</dbReference>
<evidence type="ECO:0000256" key="4">
    <source>
        <dbReference type="SAM" id="SignalP"/>
    </source>
</evidence>
<dbReference type="PANTHER" id="PTHR11461">
    <property type="entry name" value="SERINE PROTEASE INHIBITOR, SERPIN"/>
    <property type="match status" value="1"/>
</dbReference>
<feature type="chain" id="PRO_5026723033" evidence="4">
    <location>
        <begin position="24"/>
        <end position="450"/>
    </location>
</feature>
<evidence type="ECO:0000259" key="5">
    <source>
        <dbReference type="SMART" id="SM00093"/>
    </source>
</evidence>
<dbReference type="InterPro" id="IPR023795">
    <property type="entry name" value="Serpin_CS"/>
</dbReference>
<feature type="domain" description="Serpin" evidence="5">
    <location>
        <begin position="52"/>
        <end position="439"/>
    </location>
</feature>
<dbReference type="AlphaFoldDB" id="A0A6J3KDH8"/>
<comment type="similarity">
    <text evidence="3">Belongs to the serpin family.</text>
</comment>
<evidence type="ECO:0000256" key="3">
    <source>
        <dbReference type="RuleBase" id="RU000411"/>
    </source>
</evidence>
<gene>
    <name evidence="7" type="primary">LOC117233673</name>
</gene>
<dbReference type="Gene3D" id="2.30.39.10">
    <property type="entry name" value="Alpha-1-antitrypsin, domain 1"/>
    <property type="match status" value="1"/>
</dbReference>
<organism evidence="6 7">
    <name type="scientific">Bombus vosnesenskii</name>
    <dbReference type="NCBI Taxonomy" id="207650"/>
    <lineage>
        <taxon>Eukaryota</taxon>
        <taxon>Metazoa</taxon>
        <taxon>Ecdysozoa</taxon>
        <taxon>Arthropoda</taxon>
        <taxon>Hexapoda</taxon>
        <taxon>Insecta</taxon>
        <taxon>Pterygota</taxon>
        <taxon>Neoptera</taxon>
        <taxon>Endopterygota</taxon>
        <taxon>Hymenoptera</taxon>
        <taxon>Apocrita</taxon>
        <taxon>Aculeata</taxon>
        <taxon>Apoidea</taxon>
        <taxon>Anthophila</taxon>
        <taxon>Apidae</taxon>
        <taxon>Bombus</taxon>
        <taxon>Pyrobombus</taxon>
    </lineage>
</organism>
<proteinExistence type="inferred from homology"/>